<reference evidence="1 2" key="1">
    <citation type="journal article" date="2023" name="Hortic Res">
        <title>Pangenome of water caltrop reveals structural variations and asymmetric subgenome divergence after allopolyploidization.</title>
        <authorList>
            <person name="Zhang X."/>
            <person name="Chen Y."/>
            <person name="Wang L."/>
            <person name="Yuan Y."/>
            <person name="Fang M."/>
            <person name="Shi L."/>
            <person name="Lu R."/>
            <person name="Comes H.P."/>
            <person name="Ma Y."/>
            <person name="Chen Y."/>
            <person name="Huang G."/>
            <person name="Zhou Y."/>
            <person name="Zheng Z."/>
            <person name="Qiu Y."/>
        </authorList>
    </citation>
    <scope>NUCLEOTIDE SEQUENCE [LARGE SCALE GENOMIC DNA]</scope>
    <source>
        <strain evidence="1">F231</strain>
    </source>
</reference>
<evidence type="ECO:0000313" key="2">
    <source>
        <dbReference type="Proteomes" id="UP001346149"/>
    </source>
</evidence>
<keyword evidence="2" id="KW-1185">Reference proteome</keyword>
<evidence type="ECO:0000313" key="1">
    <source>
        <dbReference type="EMBL" id="KAK4789802.1"/>
    </source>
</evidence>
<organism evidence="1 2">
    <name type="scientific">Trapa natans</name>
    <name type="common">Water chestnut</name>
    <dbReference type="NCBI Taxonomy" id="22666"/>
    <lineage>
        <taxon>Eukaryota</taxon>
        <taxon>Viridiplantae</taxon>
        <taxon>Streptophyta</taxon>
        <taxon>Embryophyta</taxon>
        <taxon>Tracheophyta</taxon>
        <taxon>Spermatophyta</taxon>
        <taxon>Magnoliopsida</taxon>
        <taxon>eudicotyledons</taxon>
        <taxon>Gunneridae</taxon>
        <taxon>Pentapetalae</taxon>
        <taxon>rosids</taxon>
        <taxon>malvids</taxon>
        <taxon>Myrtales</taxon>
        <taxon>Lythraceae</taxon>
        <taxon>Trapa</taxon>
    </lineage>
</organism>
<gene>
    <name evidence="1" type="ORF">SAY86_017106</name>
</gene>
<accession>A0AAN7M0Z4</accession>
<sequence>MVFLGLRRWLSGVDGRQAYRRRKVGMNLNRPISAHLSSAAMEKRYNNKGAYIVLEPLDFDHLEFYSFVAITPRPKANPFYDFVEVIDSDEELNLASMVSAS</sequence>
<comment type="caution">
    <text evidence="1">The sequence shown here is derived from an EMBL/GenBank/DDBJ whole genome shotgun (WGS) entry which is preliminary data.</text>
</comment>
<protein>
    <submittedName>
        <fullName evidence="1">Uncharacterized protein</fullName>
    </submittedName>
</protein>
<dbReference type="Proteomes" id="UP001346149">
    <property type="component" value="Unassembled WGS sequence"/>
</dbReference>
<name>A0AAN7M0Z4_TRANT</name>
<proteinExistence type="predicted"/>
<dbReference type="EMBL" id="JAXQNO010000010">
    <property type="protein sequence ID" value="KAK4789802.1"/>
    <property type="molecule type" value="Genomic_DNA"/>
</dbReference>
<dbReference type="AlphaFoldDB" id="A0AAN7M0Z4"/>